<dbReference type="GO" id="GO:0005096">
    <property type="term" value="F:GTPase activator activity"/>
    <property type="evidence" value="ECO:0007669"/>
    <property type="project" value="TreeGrafter"/>
</dbReference>
<gene>
    <name evidence="3" type="ORF">E2I00_004620</name>
</gene>
<accession>A0A643ATR1</accession>
<reference evidence="3 4" key="1">
    <citation type="journal article" date="2019" name="PLoS ONE">
        <title>Genomic analyses reveal an absence of contemporary introgressive admixture between fin whales and blue whales, despite known hybrids.</title>
        <authorList>
            <person name="Westbury M.V."/>
            <person name="Petersen B."/>
            <person name="Lorenzen E.D."/>
        </authorList>
    </citation>
    <scope>NUCLEOTIDE SEQUENCE [LARGE SCALE GENOMIC DNA]</scope>
    <source>
        <strain evidence="3">FinWhale-01</strain>
    </source>
</reference>
<evidence type="ECO:0000259" key="2">
    <source>
        <dbReference type="Pfam" id="PF00566"/>
    </source>
</evidence>
<keyword evidence="4" id="KW-1185">Reference proteome</keyword>
<dbReference type="InterPro" id="IPR000195">
    <property type="entry name" value="Rab-GAP-TBC_dom"/>
</dbReference>
<dbReference type="SUPFAM" id="SSF47923">
    <property type="entry name" value="Ypt/Rab-GAP domain of gyp1p"/>
    <property type="match status" value="1"/>
</dbReference>
<protein>
    <recommendedName>
        <fullName evidence="2">Rab-GAP TBC domain-containing protein</fullName>
    </recommendedName>
</protein>
<feature type="non-terminal residue" evidence="3">
    <location>
        <position position="124"/>
    </location>
</feature>
<dbReference type="Pfam" id="PF00566">
    <property type="entry name" value="RabGAP-TBC"/>
    <property type="match status" value="1"/>
</dbReference>
<dbReference type="EMBL" id="SGJD01034276">
    <property type="protein sequence ID" value="KAB0355843.1"/>
    <property type="molecule type" value="Genomic_DNA"/>
</dbReference>
<dbReference type="AlphaFoldDB" id="A0A643ATR1"/>
<feature type="domain" description="Rab-GAP TBC" evidence="2">
    <location>
        <begin position="59"/>
        <end position="124"/>
    </location>
</feature>
<evidence type="ECO:0000313" key="4">
    <source>
        <dbReference type="Proteomes" id="UP000437017"/>
    </source>
</evidence>
<feature type="non-terminal residue" evidence="3">
    <location>
        <position position="1"/>
    </location>
</feature>
<evidence type="ECO:0000313" key="3">
    <source>
        <dbReference type="EMBL" id="KAB0355843.1"/>
    </source>
</evidence>
<dbReference type="Gene3D" id="1.10.8.270">
    <property type="entry name" value="putative rabgap domain of human tbc1 domain family member 14 like domains"/>
    <property type="match status" value="1"/>
</dbReference>
<dbReference type="InterPro" id="IPR035969">
    <property type="entry name" value="Rab-GAP_TBC_sf"/>
</dbReference>
<dbReference type="InterPro" id="IPR050302">
    <property type="entry name" value="Rab_GAP_TBC_domain"/>
</dbReference>
<feature type="region of interest" description="Disordered" evidence="1">
    <location>
        <begin position="16"/>
        <end position="44"/>
    </location>
</feature>
<dbReference type="PANTHER" id="PTHR47219:SF25">
    <property type="entry name" value="RAB-GAP TBC DOMAIN-CONTAINING PROTEIN"/>
    <property type="match status" value="1"/>
</dbReference>
<evidence type="ECO:0000256" key="1">
    <source>
        <dbReference type="SAM" id="MobiDB-lite"/>
    </source>
</evidence>
<name>A0A643ATR1_BALPH</name>
<proteinExistence type="predicted"/>
<sequence length="124" mass="13879">DLQTMLVPIALHTSSEKRDLRTAPRASSTELSQPGGHLRWPPPGRCELGRAGARLGDEGMKQVVAVLLMFLSEEDTFWALVQLMTDEKHAAHGFFIPGFPKLLRFQAHHEHVLGSALPQRKRHL</sequence>
<organism evidence="3 4">
    <name type="scientific">Balaenoptera physalus</name>
    <name type="common">Fin whale</name>
    <name type="synonym">Balaena physalus</name>
    <dbReference type="NCBI Taxonomy" id="9770"/>
    <lineage>
        <taxon>Eukaryota</taxon>
        <taxon>Metazoa</taxon>
        <taxon>Chordata</taxon>
        <taxon>Craniata</taxon>
        <taxon>Vertebrata</taxon>
        <taxon>Euteleostomi</taxon>
        <taxon>Mammalia</taxon>
        <taxon>Eutheria</taxon>
        <taxon>Laurasiatheria</taxon>
        <taxon>Artiodactyla</taxon>
        <taxon>Whippomorpha</taxon>
        <taxon>Cetacea</taxon>
        <taxon>Mysticeti</taxon>
        <taxon>Balaenopteridae</taxon>
        <taxon>Balaenoptera</taxon>
    </lineage>
</organism>
<dbReference type="PANTHER" id="PTHR47219">
    <property type="entry name" value="RAB GTPASE-ACTIVATING PROTEIN 1-LIKE"/>
    <property type="match status" value="1"/>
</dbReference>
<dbReference type="GO" id="GO:0031267">
    <property type="term" value="F:small GTPase binding"/>
    <property type="evidence" value="ECO:0007669"/>
    <property type="project" value="TreeGrafter"/>
</dbReference>
<comment type="caution">
    <text evidence="3">The sequence shown here is derived from an EMBL/GenBank/DDBJ whole genome shotgun (WGS) entry which is preliminary data.</text>
</comment>
<dbReference type="Proteomes" id="UP000437017">
    <property type="component" value="Unassembled WGS sequence"/>
</dbReference>
<dbReference type="OrthoDB" id="9717633at2759"/>